<keyword evidence="6 8" id="KW-0472">Membrane</keyword>
<feature type="transmembrane region" description="Helical" evidence="8">
    <location>
        <begin position="35"/>
        <end position="57"/>
    </location>
</feature>
<protein>
    <submittedName>
        <fullName evidence="9">Uncharacterized protein</fullName>
    </submittedName>
</protein>
<dbReference type="InterPro" id="IPR036099">
    <property type="entry name" value="Cyt_6/f_cplx_su5_sf"/>
</dbReference>
<organism evidence="9">
    <name type="scientific">Alexandrium monilatum</name>
    <dbReference type="NCBI Taxonomy" id="311494"/>
    <lineage>
        <taxon>Eukaryota</taxon>
        <taxon>Sar</taxon>
        <taxon>Alveolata</taxon>
        <taxon>Dinophyceae</taxon>
        <taxon>Gonyaulacales</taxon>
        <taxon>Pyrocystaceae</taxon>
        <taxon>Alexandrium</taxon>
    </lineage>
</organism>
<proteinExistence type="inferred from homology"/>
<keyword evidence="3 8" id="KW-0812">Transmembrane</keyword>
<sequence length="146" mass="14390">MAQVPRTLPPQSPTPRPAPPQPPTMAVARSSRSSLAPVALLALFAAWALWAAAPAFVPPAPAPGLRGGQAALAAASAAALLPAAAGAAPEAVAVPPEIADLGSSISLAGLTEILMCGIVMGVVPTTILGLLVAAWLQFKKGPTLGL</sequence>
<reference evidence="9" key="1">
    <citation type="submission" date="2021-01" db="EMBL/GenBank/DDBJ databases">
        <authorList>
            <person name="Corre E."/>
            <person name="Pelletier E."/>
            <person name="Niang G."/>
            <person name="Scheremetjew M."/>
            <person name="Finn R."/>
            <person name="Kale V."/>
            <person name="Holt S."/>
            <person name="Cochrane G."/>
            <person name="Meng A."/>
            <person name="Brown T."/>
            <person name="Cohen L."/>
        </authorList>
    </citation>
    <scope>NUCLEOTIDE SEQUENCE</scope>
    <source>
        <strain evidence="9">CCMP3105</strain>
    </source>
</reference>
<dbReference type="Pfam" id="PF02529">
    <property type="entry name" value="PetG"/>
    <property type="match status" value="1"/>
</dbReference>
<keyword evidence="2" id="KW-0813">Transport</keyword>
<feature type="transmembrane region" description="Helical" evidence="8">
    <location>
        <begin position="69"/>
        <end position="92"/>
    </location>
</feature>
<evidence type="ECO:0000256" key="2">
    <source>
        <dbReference type="ARBA" id="ARBA00022448"/>
    </source>
</evidence>
<dbReference type="InterPro" id="IPR003683">
    <property type="entry name" value="Cyt_6/f_cplx_su5"/>
</dbReference>
<evidence type="ECO:0000256" key="8">
    <source>
        <dbReference type="SAM" id="Phobius"/>
    </source>
</evidence>
<dbReference type="SUPFAM" id="SSF103446">
    <property type="entry name" value="PetG subunit of the cytochrome b6f complex"/>
    <property type="match status" value="1"/>
</dbReference>
<dbReference type="GO" id="GO:0016020">
    <property type="term" value="C:membrane"/>
    <property type="evidence" value="ECO:0007669"/>
    <property type="project" value="UniProtKB-SubCell"/>
</dbReference>
<keyword evidence="4" id="KW-0249">Electron transport</keyword>
<evidence type="ECO:0000313" key="9">
    <source>
        <dbReference type="EMBL" id="CAE4642145.1"/>
    </source>
</evidence>
<keyword evidence="5 8" id="KW-1133">Transmembrane helix</keyword>
<dbReference type="AlphaFoldDB" id="A0A7S4SDH4"/>
<dbReference type="GO" id="GO:0009512">
    <property type="term" value="C:cytochrome b6f complex"/>
    <property type="evidence" value="ECO:0007669"/>
    <property type="project" value="InterPro"/>
</dbReference>
<dbReference type="HAMAP" id="MF_00432">
    <property type="entry name" value="Cytb6_f_PetG"/>
    <property type="match status" value="1"/>
</dbReference>
<accession>A0A7S4SDH4</accession>
<evidence type="ECO:0000256" key="3">
    <source>
        <dbReference type="ARBA" id="ARBA00022692"/>
    </source>
</evidence>
<gene>
    <name evidence="9" type="ORF">AMON00008_LOCUS48593</name>
</gene>
<feature type="region of interest" description="Disordered" evidence="7">
    <location>
        <begin position="1"/>
        <end position="28"/>
    </location>
</feature>
<comment type="subcellular location">
    <subcellularLocation>
        <location evidence="1">Membrane</location>
        <topology evidence="1">Single-pass membrane protein</topology>
    </subcellularLocation>
</comment>
<feature type="transmembrane region" description="Helical" evidence="8">
    <location>
        <begin position="113"/>
        <end position="136"/>
    </location>
</feature>
<feature type="compositionally biased region" description="Pro residues" evidence="7">
    <location>
        <begin position="7"/>
        <end position="23"/>
    </location>
</feature>
<evidence type="ECO:0000256" key="4">
    <source>
        <dbReference type="ARBA" id="ARBA00022982"/>
    </source>
</evidence>
<evidence type="ECO:0000256" key="5">
    <source>
        <dbReference type="ARBA" id="ARBA00022989"/>
    </source>
</evidence>
<evidence type="ECO:0000256" key="1">
    <source>
        <dbReference type="ARBA" id="ARBA00004167"/>
    </source>
</evidence>
<dbReference type="EMBL" id="HBNR01068632">
    <property type="protein sequence ID" value="CAE4642145.1"/>
    <property type="molecule type" value="Transcribed_RNA"/>
</dbReference>
<evidence type="ECO:0000256" key="6">
    <source>
        <dbReference type="ARBA" id="ARBA00023136"/>
    </source>
</evidence>
<name>A0A7S4SDH4_9DINO</name>
<evidence type="ECO:0000256" key="7">
    <source>
        <dbReference type="SAM" id="MobiDB-lite"/>
    </source>
</evidence>